<dbReference type="Gene3D" id="3.40.50.11440">
    <property type="match status" value="1"/>
</dbReference>
<dbReference type="PANTHER" id="PTHR33171">
    <property type="entry name" value="LAR_N DOMAIN-CONTAINING PROTEIN"/>
    <property type="match status" value="1"/>
</dbReference>
<dbReference type="EMBL" id="AZGA01000087">
    <property type="protein sequence ID" value="KRM30920.1"/>
    <property type="molecule type" value="Genomic_DNA"/>
</dbReference>
<reference evidence="3 4" key="1">
    <citation type="journal article" date="2015" name="Genome Announc.">
        <title>Expanding the biotechnology potential of lactobacilli through comparative genomics of 213 strains and associated genera.</title>
        <authorList>
            <person name="Sun Z."/>
            <person name="Harris H.M."/>
            <person name="McCann A."/>
            <person name="Guo C."/>
            <person name="Argimon S."/>
            <person name="Zhang W."/>
            <person name="Yang X."/>
            <person name="Jeffery I.B."/>
            <person name="Cooney J.C."/>
            <person name="Kagawa T.F."/>
            <person name="Liu W."/>
            <person name="Song Y."/>
            <person name="Salvetti E."/>
            <person name="Wrobel A."/>
            <person name="Rasinkangas P."/>
            <person name="Parkhill J."/>
            <person name="Rea M.C."/>
            <person name="O'Sullivan O."/>
            <person name="Ritari J."/>
            <person name="Douillard F.P."/>
            <person name="Paul Ross R."/>
            <person name="Yang R."/>
            <person name="Briner A.E."/>
            <person name="Felis G.E."/>
            <person name="de Vos W.M."/>
            <person name="Barrangou R."/>
            <person name="Klaenhammer T.R."/>
            <person name="Caufield P.W."/>
            <person name="Cui Y."/>
            <person name="Zhang H."/>
            <person name="O'Toole P.W."/>
        </authorList>
    </citation>
    <scope>NUCLEOTIDE SEQUENCE [LARGE SCALE GENOMIC DNA]</scope>
    <source>
        <strain evidence="3 4">DSM 18527</strain>
    </source>
</reference>
<dbReference type="InterPro" id="IPR047926">
    <property type="entry name" value="Ni_dep_LarA"/>
</dbReference>
<dbReference type="Pfam" id="PF21113">
    <property type="entry name" value="LarA_C"/>
    <property type="match status" value="1"/>
</dbReference>
<dbReference type="NCBIfam" id="NF033504">
    <property type="entry name" value="Ni_dep_LarA"/>
    <property type="match status" value="1"/>
</dbReference>
<dbReference type="eggNOG" id="COG3875">
    <property type="taxonomic scope" value="Bacteria"/>
</dbReference>
<sequence>MKGSFNLVSIKLPYDQQTLTVDIADQNFAGKLVSKAATYQNPKTEQQTVEDSLDNPIDSPTLETLVKGKHNIVIISSDHTRPVPSHIITPILLRRIRSVEPDAHIQILVATGFHRASTHEELVNKYGEDIVNNEEIVMHDSQDDSSVVKIGQLPSGGDCIINKVAVNADLLISEGFIESHFFAGFSGGRKAVLPGVASYKTIMANHSGEFIDSHYSRTGNLMHNPVHKDMVYAARTAGLKFIINVVLDEDKKIIGSFAGDLVNAHKKGCDFVESLSHVDKVGCDIAISTNGGYPLDQNIYQAVKGMTAAEATNKEGGVIIMVAGCRDGHGGVGFYHNIADVNDPDEFLQAAINTPRLETVPDQWTSQILARILVHHHVILVSDLVDPELVTSMHMDLAKSFDEALQKAYDLEGKDAHVTVIPDGLGVIVK</sequence>
<evidence type="ECO:0000259" key="1">
    <source>
        <dbReference type="Pfam" id="PF09861"/>
    </source>
</evidence>
<feature type="domain" description="Lactate racemase C-terminal" evidence="2">
    <location>
        <begin position="278"/>
        <end position="429"/>
    </location>
</feature>
<evidence type="ECO:0000313" key="4">
    <source>
        <dbReference type="Proteomes" id="UP000051236"/>
    </source>
</evidence>
<dbReference type="GO" id="GO:0050043">
    <property type="term" value="F:lactate racemase activity"/>
    <property type="evidence" value="ECO:0007669"/>
    <property type="project" value="InterPro"/>
</dbReference>
<proteinExistence type="predicted"/>
<feature type="domain" description="LarA-like N-terminal" evidence="1">
    <location>
        <begin position="14"/>
        <end position="219"/>
    </location>
</feature>
<dbReference type="InterPro" id="IPR048068">
    <property type="entry name" value="LarA-like"/>
</dbReference>
<name>A0A0R1XL08_9LACO</name>
<dbReference type="InterPro" id="IPR018657">
    <property type="entry name" value="LarA-like_N"/>
</dbReference>
<protein>
    <submittedName>
        <fullName evidence="3">Uncharacterized protein</fullName>
    </submittedName>
</protein>
<dbReference type="Proteomes" id="UP000051236">
    <property type="component" value="Unassembled WGS sequence"/>
</dbReference>
<organism evidence="3 4">
    <name type="scientific">Agrilactobacillus composti DSM 18527 = JCM 14202</name>
    <dbReference type="NCBI Taxonomy" id="1423734"/>
    <lineage>
        <taxon>Bacteria</taxon>
        <taxon>Bacillati</taxon>
        <taxon>Bacillota</taxon>
        <taxon>Bacilli</taxon>
        <taxon>Lactobacillales</taxon>
        <taxon>Lactobacillaceae</taxon>
        <taxon>Agrilactobacillus</taxon>
    </lineage>
</organism>
<comment type="caution">
    <text evidence="3">The sequence shown here is derived from an EMBL/GenBank/DDBJ whole genome shotgun (WGS) entry which is preliminary data.</text>
</comment>
<dbReference type="PATRIC" id="fig|1423734.3.peg.1499"/>
<dbReference type="STRING" id="1423734.FC83_GL001481"/>
<dbReference type="InterPro" id="IPR048520">
    <property type="entry name" value="LarA_C"/>
</dbReference>
<evidence type="ECO:0000313" key="3">
    <source>
        <dbReference type="EMBL" id="KRM30920.1"/>
    </source>
</evidence>
<keyword evidence="4" id="KW-1185">Reference proteome</keyword>
<accession>A0A0R1XL08</accession>
<dbReference type="Gene3D" id="3.90.226.30">
    <property type="match status" value="1"/>
</dbReference>
<gene>
    <name evidence="3" type="ORF">FC83_GL001481</name>
</gene>
<dbReference type="PANTHER" id="PTHR33171:SF17">
    <property type="entry name" value="LARA-LIKE N-TERMINAL DOMAIN-CONTAINING PROTEIN"/>
    <property type="match status" value="1"/>
</dbReference>
<evidence type="ECO:0000259" key="2">
    <source>
        <dbReference type="Pfam" id="PF21113"/>
    </source>
</evidence>
<dbReference type="Pfam" id="PF09861">
    <property type="entry name" value="Lar_N"/>
    <property type="match status" value="1"/>
</dbReference>
<dbReference type="InterPro" id="IPR043166">
    <property type="entry name" value="LarA-like_C"/>
</dbReference>
<dbReference type="AlphaFoldDB" id="A0A0R1XL08"/>